<proteinExistence type="predicted"/>
<feature type="region of interest" description="Disordered" evidence="1">
    <location>
        <begin position="261"/>
        <end position="281"/>
    </location>
</feature>
<dbReference type="InterPro" id="IPR018004">
    <property type="entry name" value="KilA/APSES_HTH"/>
</dbReference>
<dbReference type="Pfam" id="PF04383">
    <property type="entry name" value="KilA-N"/>
    <property type="match status" value="1"/>
</dbReference>
<dbReference type="InterPro" id="IPR017880">
    <property type="entry name" value="KilA_N"/>
</dbReference>
<dbReference type="SMART" id="SM01252">
    <property type="entry name" value="KilA-N"/>
    <property type="match status" value="1"/>
</dbReference>
<dbReference type="PROSITE" id="PS51301">
    <property type="entry name" value="KILA_N"/>
    <property type="match status" value="1"/>
</dbReference>
<dbReference type="RefSeq" id="WP_207881878.1">
    <property type="nucleotide sequence ID" value="NZ_JAFVMF010000012.1"/>
</dbReference>
<evidence type="ECO:0000313" key="4">
    <source>
        <dbReference type="Proteomes" id="UP000664771"/>
    </source>
</evidence>
<feature type="domain" description="KilA-N" evidence="2">
    <location>
        <begin position="3"/>
        <end position="118"/>
    </location>
</feature>
<keyword evidence="4" id="KW-1185">Reference proteome</keyword>
<evidence type="ECO:0000256" key="1">
    <source>
        <dbReference type="SAM" id="MobiDB-lite"/>
    </source>
</evidence>
<organism evidence="3 4">
    <name type="scientific">Acetobacter sacchari</name>
    <dbReference type="NCBI Taxonomy" id="2661687"/>
    <lineage>
        <taxon>Bacteria</taxon>
        <taxon>Pseudomonadati</taxon>
        <taxon>Pseudomonadota</taxon>
        <taxon>Alphaproteobacteria</taxon>
        <taxon>Acetobacterales</taxon>
        <taxon>Acetobacteraceae</taxon>
        <taxon>Acetobacter</taxon>
    </lineage>
</organism>
<protein>
    <submittedName>
        <fullName evidence="3">KilA-N domain-containing protein</fullName>
    </submittedName>
</protein>
<dbReference type="Proteomes" id="UP000664771">
    <property type="component" value="Unassembled WGS sequence"/>
</dbReference>
<gene>
    <name evidence="3" type="ORF">J2D73_12550</name>
</gene>
<name>A0ABS3LXJ5_9PROT</name>
<sequence>MSHLTTLTYNNAPIHIRDEMLCLTDMWSAAGKPDNKRPADWMLIDGTKGFLEYLAESLKVAPAHFDKNQGVSSYGGLVVAKRGGSSPGTWAHWQIGFAYAKYLSPEFHAWCNTAAREKMEGRQLQSSVSVAELEAAVRTVVGGIVKGVVNKALREHLEPVMAHLANLDTMAKYDPQIKPAPVVKSRLEQASDLVRELLREKGRVHRSAATRAIQELVPAKEERGRVFNNLVSSGEIVTDVSIAGGTGTSRVYFTAGKNLSRAEQETARATAPFAKTPEPAL</sequence>
<reference evidence="3 4" key="1">
    <citation type="submission" date="2021-03" db="EMBL/GenBank/DDBJ databases">
        <title>The complete genome sequence of Acetobacter sacchari TBRC 11175.</title>
        <authorList>
            <person name="Charoenyingcharoen P."/>
            <person name="Yukphan P."/>
        </authorList>
    </citation>
    <scope>NUCLEOTIDE SEQUENCE [LARGE SCALE GENOMIC DNA]</scope>
    <source>
        <strain evidence="3 4">TBRC 11175</strain>
    </source>
</reference>
<accession>A0ABS3LXJ5</accession>
<dbReference type="EMBL" id="JAFVMF010000012">
    <property type="protein sequence ID" value="MBO1360618.1"/>
    <property type="molecule type" value="Genomic_DNA"/>
</dbReference>
<comment type="caution">
    <text evidence="3">The sequence shown here is derived from an EMBL/GenBank/DDBJ whole genome shotgun (WGS) entry which is preliminary data.</text>
</comment>
<evidence type="ECO:0000259" key="2">
    <source>
        <dbReference type="PROSITE" id="PS51301"/>
    </source>
</evidence>
<evidence type="ECO:0000313" key="3">
    <source>
        <dbReference type="EMBL" id="MBO1360618.1"/>
    </source>
</evidence>